<keyword evidence="5" id="KW-0539">Nucleus</keyword>
<dbReference type="PROSITE" id="PS51203">
    <property type="entry name" value="CS"/>
    <property type="match status" value="1"/>
</dbReference>
<dbReference type="GeneID" id="24423542"/>
<dbReference type="Pfam" id="PF04969">
    <property type="entry name" value="CS"/>
    <property type="match status" value="1"/>
</dbReference>
<evidence type="ECO:0000259" key="7">
    <source>
        <dbReference type="PROSITE" id="PS51203"/>
    </source>
</evidence>
<reference evidence="8 9" key="2">
    <citation type="journal article" date="2013" name="PLoS ONE">
        <title>Whole genome mapping and re-organization of the nuclear and mitochondrial genomes of Babesia microti isolates.</title>
        <authorList>
            <person name="Cornillot E."/>
            <person name="Dassouli A."/>
            <person name="Garg A."/>
            <person name="Pachikara N."/>
            <person name="Randazzo S."/>
            <person name="Depoix D."/>
            <person name="Carcy B."/>
            <person name="Delbecq S."/>
            <person name="Frutos R."/>
            <person name="Silva J.C."/>
            <person name="Sutton R."/>
            <person name="Krause P.J."/>
            <person name="Mamoun C.B."/>
        </authorList>
    </citation>
    <scope>NUCLEOTIDE SEQUENCE [LARGE SCALE GENOMIC DNA]</scope>
    <source>
        <strain evidence="8 9">RI</strain>
    </source>
</reference>
<evidence type="ECO:0000256" key="3">
    <source>
        <dbReference type="ARBA" id="ARBA00018915"/>
    </source>
</evidence>
<dbReference type="InterPro" id="IPR007052">
    <property type="entry name" value="CS_dom"/>
</dbReference>
<dbReference type="Proteomes" id="UP000002899">
    <property type="component" value="Chromosome I"/>
</dbReference>
<dbReference type="KEGG" id="bmic:BMR1_01G02325"/>
<gene>
    <name evidence="8" type="ORF">BMR1_01G02325</name>
</gene>
<reference evidence="8 9" key="3">
    <citation type="journal article" date="2016" name="Sci. Rep.">
        <title>Genome-wide diversity and gene expression profiling of Babesia microti isolates identify polymorphic genes that mediate host-pathogen interactions.</title>
        <authorList>
            <person name="Silva J.C."/>
            <person name="Cornillot E."/>
            <person name="McCracken C."/>
            <person name="Usmani-Brown S."/>
            <person name="Dwivedi A."/>
            <person name="Ifeonu O.O."/>
            <person name="Crabtree J."/>
            <person name="Gotia H.T."/>
            <person name="Virji A.Z."/>
            <person name="Reynes C."/>
            <person name="Colinge J."/>
            <person name="Kumar V."/>
            <person name="Lawres L."/>
            <person name="Pazzi J.E."/>
            <person name="Pablo J.V."/>
            <person name="Hung C."/>
            <person name="Brancato J."/>
            <person name="Kumari P."/>
            <person name="Orvis J."/>
            <person name="Tretina K."/>
            <person name="Chibucos M."/>
            <person name="Ott S."/>
            <person name="Sadzewicz L."/>
            <person name="Sengamalay N."/>
            <person name="Shetty A.C."/>
            <person name="Su Q."/>
            <person name="Tallon L."/>
            <person name="Fraser C.M."/>
            <person name="Frutos R."/>
            <person name="Molina D.M."/>
            <person name="Krause P.J."/>
            <person name="Ben Mamoun C."/>
        </authorList>
    </citation>
    <scope>NUCLEOTIDE SEQUENCE [LARGE SCALE GENOMIC DNA]</scope>
    <source>
        <strain evidence="8 9">RI</strain>
    </source>
</reference>
<dbReference type="PANTHER" id="PTHR21664:SF1">
    <property type="entry name" value="NUDC DOMAIN-CONTAINING PROTEIN 1"/>
    <property type="match status" value="1"/>
</dbReference>
<keyword evidence="9" id="KW-1185">Reference proteome</keyword>
<dbReference type="GO" id="GO:0005737">
    <property type="term" value="C:cytoplasm"/>
    <property type="evidence" value="ECO:0007669"/>
    <property type="project" value="UniProtKB-SubCell"/>
</dbReference>
<organism evidence="8 9">
    <name type="scientific">Babesia microti (strain RI)</name>
    <dbReference type="NCBI Taxonomy" id="1133968"/>
    <lineage>
        <taxon>Eukaryota</taxon>
        <taxon>Sar</taxon>
        <taxon>Alveolata</taxon>
        <taxon>Apicomplexa</taxon>
        <taxon>Aconoidasida</taxon>
        <taxon>Piroplasmida</taxon>
        <taxon>Babesiidae</taxon>
        <taxon>Babesia</taxon>
    </lineage>
</organism>
<dbReference type="VEuPathDB" id="PiroplasmaDB:BMR1_01G02325"/>
<evidence type="ECO:0000313" key="9">
    <source>
        <dbReference type="Proteomes" id="UP000002899"/>
    </source>
</evidence>
<feature type="signal peptide" evidence="6">
    <location>
        <begin position="1"/>
        <end position="20"/>
    </location>
</feature>
<evidence type="ECO:0000313" key="8">
    <source>
        <dbReference type="EMBL" id="SIO73374.1"/>
    </source>
</evidence>
<evidence type="ECO:0000256" key="2">
    <source>
        <dbReference type="ARBA" id="ARBA00004496"/>
    </source>
</evidence>
<dbReference type="SUPFAM" id="SSF49764">
    <property type="entry name" value="HSP20-like chaperones"/>
    <property type="match status" value="1"/>
</dbReference>
<dbReference type="InterPro" id="IPR037895">
    <property type="entry name" value="NUDCD1"/>
</dbReference>
<evidence type="ECO:0000256" key="5">
    <source>
        <dbReference type="ARBA" id="ARBA00023242"/>
    </source>
</evidence>
<reference evidence="8 9" key="1">
    <citation type="journal article" date="2012" name="Nucleic Acids Res.">
        <title>Sequencing of the smallest Apicomplexan genome from the human pathogen Babesia microti.</title>
        <authorList>
            <person name="Cornillot E."/>
            <person name="Hadj-Kaddour K."/>
            <person name="Dassouli A."/>
            <person name="Noel B."/>
            <person name="Ranwez V."/>
            <person name="Vacherie B."/>
            <person name="Augagneur Y."/>
            <person name="Bres V."/>
            <person name="Duclos A."/>
            <person name="Randazzo S."/>
            <person name="Carcy B."/>
            <person name="Debierre-Grockiego F."/>
            <person name="Delbecq S."/>
            <person name="Moubri-Menage K."/>
            <person name="Shams-Eldin H."/>
            <person name="Usmani-Brown S."/>
            <person name="Bringaud F."/>
            <person name="Wincker P."/>
            <person name="Vivares C.P."/>
            <person name="Schwarz R.T."/>
            <person name="Schetters T.P."/>
            <person name="Krause P.J."/>
            <person name="Gorenflot A."/>
            <person name="Berry V."/>
            <person name="Barbe V."/>
            <person name="Ben Mamoun C."/>
        </authorList>
    </citation>
    <scope>NUCLEOTIDE SEQUENCE [LARGE SCALE GENOMIC DNA]</scope>
    <source>
        <strain evidence="8 9">RI</strain>
    </source>
</reference>
<dbReference type="EMBL" id="FO082871">
    <property type="protein sequence ID" value="SIO73374.1"/>
    <property type="molecule type" value="Genomic_DNA"/>
</dbReference>
<dbReference type="OrthoDB" id="428655at2759"/>
<dbReference type="Gene3D" id="2.60.40.790">
    <property type="match status" value="1"/>
</dbReference>
<protein>
    <recommendedName>
        <fullName evidence="3">NudC domain-containing protein 1</fullName>
    </recommendedName>
</protein>
<evidence type="ECO:0000256" key="1">
    <source>
        <dbReference type="ARBA" id="ARBA00004123"/>
    </source>
</evidence>
<name>A0A1N6LWX5_BABMR</name>
<dbReference type="GO" id="GO:0005634">
    <property type="term" value="C:nucleus"/>
    <property type="evidence" value="ECO:0007669"/>
    <property type="project" value="UniProtKB-SubCell"/>
</dbReference>
<accession>A0A1N6LWX5</accession>
<evidence type="ECO:0000256" key="6">
    <source>
        <dbReference type="SAM" id="SignalP"/>
    </source>
</evidence>
<keyword evidence="6" id="KW-0732">Signal</keyword>
<dbReference type="PANTHER" id="PTHR21664">
    <property type="entry name" value="CHRONIC MYELOGENOUS LEUKEMIA TUMOR ANTIGEN 66"/>
    <property type="match status" value="1"/>
</dbReference>
<keyword evidence="4" id="KW-0963">Cytoplasm</keyword>
<feature type="domain" description="CS" evidence="7">
    <location>
        <begin position="54"/>
        <end position="147"/>
    </location>
</feature>
<dbReference type="RefSeq" id="XP_021337475.1">
    <property type="nucleotide sequence ID" value="XM_021482884.1"/>
</dbReference>
<feature type="chain" id="PRO_5012658674" description="NudC domain-containing protein 1" evidence="6">
    <location>
        <begin position="21"/>
        <end position="788"/>
    </location>
</feature>
<sequence>MYNNAIALILLLLLFTKSFTINNNVYRNNKSTFLSGIYSNVCSSRIKNIGAGWGIADNYVWQETDDFVTVKINLSLDIPSKSVQGNIYKDRLDFYTVDGKKLICGNTIKPIDVYGSFWNIVTHDFYKELIINLKKEDKFIDLWNGVLKGSTIIHTNYNSDNLSLENVKPPSELKRQPNSALWESRLYPNYSELFNFIYNWNMTDDDCGHEYGLPKCNIKLFYVPEIYGAKILYGGDLIPPGVDEWLDIRVLEKNEKYVVVIIRGPEANLVNGAYGINLSVFVQQAEDQIVRKLQIDLNKKFSSTTLDNKDDAIIDEEIVDPFKDIDLSDKSLQKYFERELGFNEDWPEEKREEHKKILIETIAKLSDRKFKPGYELDTLLNMYTGMQNTLGLSNNDMNNLFNDAMRKIENRKLELSSNTTSSIPSITDSMKIDFDCLGGEQTIFKRAINLNSSSILSDKYHSLPIKCQEMIRERWERNALKMDKLIDELLSCDESLIPTICDNYKDLLLSEDYPTIMRSKLSVSPPKNEHEKSRYLQLHQFVMSLYKDLEIYMMHNEMEQLNKINEICEMAMTNIYGLDDFMFDNKAKYDMDFVCYLKFAMYKESQDLEKQGLNPDLEPSVWLMVLKLIYKGVTFLIRDDISEHTEIITVIVERSLPMIRKYMTEYYLACMAKSDWKGFKDTVNTIANGISKMNKQDIIAESPELKEWIPDAIIQLQNDVEELLPDWVIDGMLSPSDRAYMEMNNNRKIPICKLQLTKQSPEKLWPKYDIYKQMPIAEKCKTSKPTEQ</sequence>
<proteinExistence type="predicted"/>
<evidence type="ECO:0000256" key="4">
    <source>
        <dbReference type="ARBA" id="ARBA00022490"/>
    </source>
</evidence>
<dbReference type="InterPro" id="IPR008978">
    <property type="entry name" value="HSP20-like_chaperone"/>
</dbReference>
<comment type="subcellular location">
    <subcellularLocation>
        <location evidence="2">Cytoplasm</location>
    </subcellularLocation>
    <subcellularLocation>
        <location evidence="1">Nucleus</location>
    </subcellularLocation>
</comment>
<dbReference type="AlphaFoldDB" id="A0A1N6LWX5"/>